<feature type="transmembrane region" description="Helical" evidence="6">
    <location>
        <begin position="279"/>
        <end position="296"/>
    </location>
</feature>
<keyword evidence="3 6" id="KW-0812">Transmembrane</keyword>
<dbReference type="GO" id="GO:0015920">
    <property type="term" value="P:lipopolysaccharide transport"/>
    <property type="evidence" value="ECO:0007669"/>
    <property type="project" value="TreeGrafter"/>
</dbReference>
<feature type="transmembrane region" description="Helical" evidence="6">
    <location>
        <begin position="100"/>
        <end position="119"/>
    </location>
</feature>
<comment type="subcellular location">
    <subcellularLocation>
        <location evidence="1">Cell membrane</location>
        <topology evidence="1">Multi-pass membrane protein</topology>
    </subcellularLocation>
</comment>
<evidence type="ECO:0000256" key="2">
    <source>
        <dbReference type="ARBA" id="ARBA00022475"/>
    </source>
</evidence>
<keyword evidence="4 6" id="KW-1133">Transmembrane helix</keyword>
<evidence type="ECO:0000256" key="6">
    <source>
        <dbReference type="SAM" id="Phobius"/>
    </source>
</evidence>
<keyword evidence="5 6" id="KW-0472">Membrane</keyword>
<gene>
    <name evidence="7" type="ORF">EV215_1548</name>
</gene>
<name>A0AA46DY14_9FUSO</name>
<feature type="transmembrane region" description="Helical" evidence="6">
    <location>
        <begin position="334"/>
        <end position="355"/>
    </location>
</feature>
<evidence type="ECO:0000313" key="8">
    <source>
        <dbReference type="Proteomes" id="UP000294678"/>
    </source>
</evidence>
<protein>
    <submittedName>
        <fullName evidence="7">Lipopolysaccharide export system permease protein</fullName>
    </submittedName>
</protein>
<organism evidence="7 8">
    <name type="scientific">Hypnocyclicus thermotrophus</name>
    <dbReference type="NCBI Taxonomy" id="1627895"/>
    <lineage>
        <taxon>Bacteria</taxon>
        <taxon>Fusobacteriati</taxon>
        <taxon>Fusobacteriota</taxon>
        <taxon>Fusobacteriia</taxon>
        <taxon>Fusobacteriales</taxon>
        <taxon>Fusobacteriaceae</taxon>
        <taxon>Hypnocyclicus</taxon>
    </lineage>
</organism>
<keyword evidence="2" id="KW-1003">Cell membrane</keyword>
<evidence type="ECO:0000313" key="7">
    <source>
        <dbReference type="EMBL" id="TDT69206.1"/>
    </source>
</evidence>
<feature type="transmembrane region" description="Helical" evidence="6">
    <location>
        <begin position="61"/>
        <end position="79"/>
    </location>
</feature>
<feature type="transmembrane region" description="Helical" evidence="6">
    <location>
        <begin position="21"/>
        <end position="41"/>
    </location>
</feature>
<dbReference type="AlphaFoldDB" id="A0AA46DY14"/>
<accession>A0AA46DY14</accession>
<dbReference type="PANTHER" id="PTHR33529">
    <property type="entry name" value="SLR0882 PROTEIN-RELATED"/>
    <property type="match status" value="1"/>
</dbReference>
<feature type="transmembrane region" description="Helical" evidence="6">
    <location>
        <begin position="303"/>
        <end position="322"/>
    </location>
</feature>
<dbReference type="EMBL" id="SOBG01000006">
    <property type="protein sequence ID" value="TDT69206.1"/>
    <property type="molecule type" value="Genomic_DNA"/>
</dbReference>
<dbReference type="RefSeq" id="WP_134113417.1">
    <property type="nucleotide sequence ID" value="NZ_SOBG01000006.1"/>
</dbReference>
<proteinExistence type="predicted"/>
<reference evidence="7 8" key="1">
    <citation type="submission" date="2019-03" db="EMBL/GenBank/DDBJ databases">
        <title>Genomic Encyclopedia of Type Strains, Phase IV (KMG-IV): sequencing the most valuable type-strain genomes for metagenomic binning, comparative biology and taxonomic classification.</title>
        <authorList>
            <person name="Goeker M."/>
        </authorList>
    </citation>
    <scope>NUCLEOTIDE SEQUENCE [LARGE SCALE GENOMIC DNA]</scope>
    <source>
        <strain evidence="7 8">DSM 100055</strain>
    </source>
</reference>
<dbReference type="PANTHER" id="PTHR33529:SF8">
    <property type="entry name" value="PERMEASE, YJGP_YJGQ FAMILY"/>
    <property type="match status" value="1"/>
</dbReference>
<dbReference type="Pfam" id="PF03739">
    <property type="entry name" value="LptF_LptG"/>
    <property type="match status" value="1"/>
</dbReference>
<keyword evidence="8" id="KW-1185">Reference proteome</keyword>
<dbReference type="InterPro" id="IPR005495">
    <property type="entry name" value="LptG/LptF_permease"/>
</dbReference>
<dbReference type="GO" id="GO:0043190">
    <property type="term" value="C:ATP-binding cassette (ABC) transporter complex"/>
    <property type="evidence" value="ECO:0007669"/>
    <property type="project" value="TreeGrafter"/>
</dbReference>
<sequence>MLKKIDIYILKNFIKNWIMSLIGFNVIFILSQIFRIIGYVTQGEMTYSEALIYTLSITPDMIMTVLPLSILLGGLITVNKMATTLEITALKTSGISFFRIVRYPLIFTFTLSFGAFWFYNNVVPISNKKSRELRYEKVYNNLKISQIKADVFLKGEGNYLYYIRIINGEKNTIDNMELVLFDDELKKIKKIIVSKKGYFDIKKNNWILKEVVENDLENNETIFFNERIYDIIKEKPQDFLRDKIILREAKLNDLRDSANFIKRTGGDVSKLLVELNKRIAYPFATFVVSFLGLSLGSRFVRGASAISLALSIFLGYSYYVIQATLEALSIGGKINSFVGAWIPNLLFLVIGIYFLNKAEY</sequence>
<evidence type="ECO:0000256" key="4">
    <source>
        <dbReference type="ARBA" id="ARBA00022989"/>
    </source>
</evidence>
<dbReference type="Proteomes" id="UP000294678">
    <property type="component" value="Unassembled WGS sequence"/>
</dbReference>
<evidence type="ECO:0000256" key="3">
    <source>
        <dbReference type="ARBA" id="ARBA00022692"/>
    </source>
</evidence>
<evidence type="ECO:0000256" key="1">
    <source>
        <dbReference type="ARBA" id="ARBA00004651"/>
    </source>
</evidence>
<comment type="caution">
    <text evidence="7">The sequence shown here is derived from an EMBL/GenBank/DDBJ whole genome shotgun (WGS) entry which is preliminary data.</text>
</comment>
<evidence type="ECO:0000256" key="5">
    <source>
        <dbReference type="ARBA" id="ARBA00023136"/>
    </source>
</evidence>